<evidence type="ECO:0000313" key="2">
    <source>
        <dbReference type="Proteomes" id="UP000826725"/>
    </source>
</evidence>
<dbReference type="AlphaFoldDB" id="A0A8D5FKV1"/>
<evidence type="ECO:0000313" key="1">
    <source>
        <dbReference type="EMBL" id="BCL62446.1"/>
    </source>
</evidence>
<dbReference type="RefSeq" id="WP_228854799.1">
    <property type="nucleotide sequence ID" value="NZ_AP024086.1"/>
</dbReference>
<protein>
    <recommendedName>
        <fullName evidence="3">DUF35 domain-containing protein</fullName>
    </recommendedName>
</protein>
<organism evidence="1 2">
    <name type="scientific">Desulfomarina profundi</name>
    <dbReference type="NCBI Taxonomy" id="2772557"/>
    <lineage>
        <taxon>Bacteria</taxon>
        <taxon>Pseudomonadati</taxon>
        <taxon>Thermodesulfobacteriota</taxon>
        <taxon>Desulfobulbia</taxon>
        <taxon>Desulfobulbales</taxon>
        <taxon>Desulfobulbaceae</taxon>
        <taxon>Desulfomarina</taxon>
    </lineage>
</organism>
<proteinExistence type="predicted"/>
<sequence>MSMFGQVFVKNNQYKLKGNFHHLTPNMPIRDADDNWKLLGVTNPRDMTYIHSYGGEAVFFESLSKGKLLATRCDNNDCEGKGSIYIPFRIHCPDCLARMSVVDLTDIAKKTARVHTFMECARSGAFNLLDKPIRFINIEFDGVTTILMSYLSVGEPAIGMKVVPIFKTTGPTYTILDLAWVAEGTKAEELPEGFSF</sequence>
<dbReference type="Proteomes" id="UP000826725">
    <property type="component" value="Chromosome"/>
</dbReference>
<keyword evidence="2" id="KW-1185">Reference proteome</keyword>
<gene>
    <name evidence="1" type="ORF">DGMP_31390</name>
</gene>
<dbReference type="EMBL" id="AP024086">
    <property type="protein sequence ID" value="BCL62446.1"/>
    <property type="molecule type" value="Genomic_DNA"/>
</dbReference>
<evidence type="ECO:0008006" key="3">
    <source>
        <dbReference type="Google" id="ProtNLM"/>
    </source>
</evidence>
<dbReference type="KEGG" id="dbk:DGMP_31390"/>
<reference evidence="1" key="1">
    <citation type="submission" date="2020-09" db="EMBL/GenBank/DDBJ databases">
        <title>Desulfogranum mesoprofundum gen. nov., sp. nov., a novel mesophilic, sulfate-reducing chemolithoautotroph isolated from a deep-sea hydrothermal vent chimney in the Suiyo Seamount.</title>
        <authorList>
            <person name="Hashimoto Y."/>
            <person name="Nakagawa S."/>
        </authorList>
    </citation>
    <scope>NUCLEOTIDE SEQUENCE</scope>
    <source>
        <strain evidence="1">KT2</strain>
    </source>
</reference>
<accession>A0A8D5FKV1</accession>
<name>A0A8D5FKV1_9BACT</name>